<keyword evidence="11" id="KW-1185">Reference proteome</keyword>
<gene>
    <name evidence="10" type="ORF">TAPDE_003672</name>
</gene>
<dbReference type="SUPFAM" id="SSF56112">
    <property type="entry name" value="Protein kinase-like (PK-like)"/>
    <property type="match status" value="1"/>
</dbReference>
<accession>R4XC49</accession>
<dbReference type="FunFam" id="1.10.510.10:FF:000340">
    <property type="entry name" value="Serine threonine protein kinase"/>
    <property type="match status" value="1"/>
</dbReference>
<feature type="domain" description="Protein kinase" evidence="9">
    <location>
        <begin position="1"/>
        <end position="118"/>
    </location>
</feature>
<dbReference type="EMBL" id="CAHR02000149">
    <property type="protein sequence ID" value="CCG83452.1"/>
    <property type="molecule type" value="Genomic_DNA"/>
</dbReference>
<dbReference type="AlphaFoldDB" id="R4XC49"/>
<reference evidence="10 11" key="1">
    <citation type="journal article" date="2013" name="MBio">
        <title>Genome sequencing of the plant pathogen Taphrina deformans, the causal agent of peach leaf curl.</title>
        <authorList>
            <person name="Cisse O.H."/>
            <person name="Almeida J.M.G.C.F."/>
            <person name="Fonseca A."/>
            <person name="Kumar A.A."/>
            <person name="Salojaervi J."/>
            <person name="Overmyer K."/>
            <person name="Hauser P.M."/>
            <person name="Pagni M."/>
        </authorList>
    </citation>
    <scope>NUCLEOTIDE SEQUENCE [LARGE SCALE GENOMIC DNA]</scope>
    <source>
        <strain evidence="11">PYCC 5710 / ATCC 11124 / CBS 356.35 / IMI 108563 / JCM 9778 / NBRC 8474</strain>
    </source>
</reference>
<evidence type="ECO:0000256" key="5">
    <source>
        <dbReference type="ARBA" id="ARBA00022777"/>
    </source>
</evidence>
<comment type="catalytic activity">
    <reaction evidence="7">
        <text>L-threonyl-[protein] + ATP = O-phospho-L-threonyl-[protein] + ADP + H(+)</text>
        <dbReference type="Rhea" id="RHEA:46608"/>
        <dbReference type="Rhea" id="RHEA-COMP:11060"/>
        <dbReference type="Rhea" id="RHEA-COMP:11605"/>
        <dbReference type="ChEBI" id="CHEBI:15378"/>
        <dbReference type="ChEBI" id="CHEBI:30013"/>
        <dbReference type="ChEBI" id="CHEBI:30616"/>
        <dbReference type="ChEBI" id="CHEBI:61977"/>
        <dbReference type="ChEBI" id="CHEBI:456216"/>
        <dbReference type="EC" id="2.7.11.1"/>
    </reaction>
</comment>
<dbReference type="PROSITE" id="PS50011">
    <property type="entry name" value="PROTEIN_KINASE_DOM"/>
    <property type="match status" value="1"/>
</dbReference>
<dbReference type="Gene3D" id="3.30.200.20">
    <property type="entry name" value="Phosphorylase Kinase, domain 1"/>
    <property type="match status" value="1"/>
</dbReference>
<dbReference type="Proteomes" id="UP000013776">
    <property type="component" value="Unassembled WGS sequence"/>
</dbReference>
<evidence type="ECO:0000256" key="1">
    <source>
        <dbReference type="ARBA" id="ARBA00012513"/>
    </source>
</evidence>
<comment type="catalytic activity">
    <reaction evidence="8">
        <text>L-seryl-[protein] + ATP = O-phospho-L-seryl-[protein] + ADP + H(+)</text>
        <dbReference type="Rhea" id="RHEA:17989"/>
        <dbReference type="Rhea" id="RHEA-COMP:9863"/>
        <dbReference type="Rhea" id="RHEA-COMP:11604"/>
        <dbReference type="ChEBI" id="CHEBI:15378"/>
        <dbReference type="ChEBI" id="CHEBI:29999"/>
        <dbReference type="ChEBI" id="CHEBI:30616"/>
        <dbReference type="ChEBI" id="CHEBI:83421"/>
        <dbReference type="ChEBI" id="CHEBI:456216"/>
        <dbReference type="EC" id="2.7.11.1"/>
    </reaction>
</comment>
<protein>
    <recommendedName>
        <fullName evidence="1">non-specific serine/threonine protein kinase</fullName>
        <ecNumber evidence="1">2.7.11.1</ecNumber>
    </recommendedName>
</protein>
<keyword evidence="5 10" id="KW-0418">Kinase</keyword>
<dbReference type="GO" id="GO:0004674">
    <property type="term" value="F:protein serine/threonine kinase activity"/>
    <property type="evidence" value="ECO:0007669"/>
    <property type="project" value="UniProtKB-KW"/>
</dbReference>
<dbReference type="Gene3D" id="1.10.510.10">
    <property type="entry name" value="Transferase(Phosphotransferase) domain 1"/>
    <property type="match status" value="1"/>
</dbReference>
<dbReference type="GO" id="GO:0035556">
    <property type="term" value="P:intracellular signal transduction"/>
    <property type="evidence" value="ECO:0007669"/>
    <property type="project" value="TreeGrafter"/>
</dbReference>
<evidence type="ECO:0000256" key="2">
    <source>
        <dbReference type="ARBA" id="ARBA00022527"/>
    </source>
</evidence>
<dbReference type="PANTHER" id="PTHR24356:SF1">
    <property type="entry name" value="SERINE_THREONINE-PROTEIN KINASE GREATWALL"/>
    <property type="match status" value="1"/>
</dbReference>
<keyword evidence="6" id="KW-0067">ATP-binding</keyword>
<dbReference type="VEuPathDB" id="FungiDB:TAPDE_003672"/>
<evidence type="ECO:0000256" key="7">
    <source>
        <dbReference type="ARBA" id="ARBA00047899"/>
    </source>
</evidence>
<evidence type="ECO:0000256" key="6">
    <source>
        <dbReference type="ARBA" id="ARBA00022840"/>
    </source>
</evidence>
<dbReference type="InterPro" id="IPR000719">
    <property type="entry name" value="Prot_kinase_dom"/>
</dbReference>
<evidence type="ECO:0000256" key="4">
    <source>
        <dbReference type="ARBA" id="ARBA00022741"/>
    </source>
</evidence>
<proteinExistence type="predicted"/>
<dbReference type="EC" id="2.7.11.1" evidence="1"/>
<dbReference type="GO" id="GO:0005737">
    <property type="term" value="C:cytoplasm"/>
    <property type="evidence" value="ECO:0007669"/>
    <property type="project" value="TreeGrafter"/>
</dbReference>
<dbReference type="OrthoDB" id="432483at2759"/>
<evidence type="ECO:0000256" key="8">
    <source>
        <dbReference type="ARBA" id="ARBA00048679"/>
    </source>
</evidence>
<evidence type="ECO:0000313" key="11">
    <source>
        <dbReference type="Proteomes" id="UP000013776"/>
    </source>
</evidence>
<dbReference type="PANTHER" id="PTHR24356">
    <property type="entry name" value="SERINE/THREONINE-PROTEIN KINASE"/>
    <property type="match status" value="1"/>
</dbReference>
<sequence length="204" mass="22866">MKLFDPKDVHKKFVGTPDYLAPETINGSGQDDMVDWWSLGVIMFEFLYGYPPFHALTPDLVFQNILNRRIDWPTVTEEIDLDISDAAKTMMESLMVLSPGTRLGSQNGAMDVKSQKFFEAVIWDRISEEEALFVPTPDHPEDTDYFDARGATNHVFEDESDTQLSSDGSPIVNDKGKTDAQAFCNATIHPATCQRPQTSQPTAE</sequence>
<keyword evidence="2" id="KW-0723">Serine/threonine-protein kinase</keyword>
<dbReference type="GO" id="GO:0005524">
    <property type="term" value="F:ATP binding"/>
    <property type="evidence" value="ECO:0007669"/>
    <property type="project" value="UniProtKB-KW"/>
</dbReference>
<evidence type="ECO:0000256" key="3">
    <source>
        <dbReference type="ARBA" id="ARBA00022679"/>
    </source>
</evidence>
<dbReference type="InterPro" id="IPR050236">
    <property type="entry name" value="Ser_Thr_kinase_AGC"/>
</dbReference>
<organism evidence="10 11">
    <name type="scientific">Taphrina deformans (strain PYCC 5710 / ATCC 11124 / CBS 356.35 / IMI 108563 / JCM 9778 / NBRC 8474)</name>
    <name type="common">Peach leaf curl fungus</name>
    <name type="synonym">Lalaria deformans</name>
    <dbReference type="NCBI Taxonomy" id="1097556"/>
    <lineage>
        <taxon>Eukaryota</taxon>
        <taxon>Fungi</taxon>
        <taxon>Dikarya</taxon>
        <taxon>Ascomycota</taxon>
        <taxon>Taphrinomycotina</taxon>
        <taxon>Taphrinomycetes</taxon>
        <taxon>Taphrinales</taxon>
        <taxon>Taphrinaceae</taxon>
        <taxon>Taphrina</taxon>
    </lineage>
</organism>
<dbReference type="InterPro" id="IPR011009">
    <property type="entry name" value="Kinase-like_dom_sf"/>
</dbReference>
<dbReference type="STRING" id="1097556.R4XC49"/>
<dbReference type="eggNOG" id="KOG0605">
    <property type="taxonomic scope" value="Eukaryota"/>
</dbReference>
<keyword evidence="4" id="KW-0547">Nucleotide-binding</keyword>
<evidence type="ECO:0000313" key="10">
    <source>
        <dbReference type="EMBL" id="CCG83452.1"/>
    </source>
</evidence>
<dbReference type="Pfam" id="PF00069">
    <property type="entry name" value="Pkinase"/>
    <property type="match status" value="1"/>
</dbReference>
<dbReference type="GO" id="GO:0005634">
    <property type="term" value="C:nucleus"/>
    <property type="evidence" value="ECO:0007669"/>
    <property type="project" value="TreeGrafter"/>
</dbReference>
<comment type="caution">
    <text evidence="10">The sequence shown here is derived from an EMBL/GenBank/DDBJ whole genome shotgun (WGS) entry which is preliminary data.</text>
</comment>
<keyword evidence="3" id="KW-0808">Transferase</keyword>
<evidence type="ECO:0000259" key="9">
    <source>
        <dbReference type="PROSITE" id="PS50011"/>
    </source>
</evidence>
<name>R4XC49_TAPDE</name>